<gene>
    <name evidence="1" type="ORF">PCO31010_03330</name>
</gene>
<protein>
    <submittedName>
        <fullName evidence="1">Uncharacterized protein</fullName>
    </submittedName>
</protein>
<reference evidence="1 2" key="1">
    <citation type="submission" date="2019-08" db="EMBL/GenBank/DDBJ databases">
        <authorList>
            <person name="Peeters C."/>
        </authorList>
    </citation>
    <scope>NUCLEOTIDE SEQUENCE [LARGE SCALE GENOMIC DNA]</scope>
    <source>
        <strain evidence="1 2">LMG 31010</strain>
    </source>
</reference>
<name>A0A5E4WJC1_9BURK</name>
<organism evidence="1 2">
    <name type="scientific">Pandoraea commovens</name>
    <dbReference type="NCBI Taxonomy" id="2508289"/>
    <lineage>
        <taxon>Bacteria</taxon>
        <taxon>Pseudomonadati</taxon>
        <taxon>Pseudomonadota</taxon>
        <taxon>Betaproteobacteria</taxon>
        <taxon>Burkholderiales</taxon>
        <taxon>Burkholderiaceae</taxon>
        <taxon>Pandoraea</taxon>
    </lineage>
</organism>
<accession>A0A5E4WJC1</accession>
<proteinExistence type="predicted"/>
<dbReference type="RefSeq" id="WP_150665189.1">
    <property type="nucleotide sequence ID" value="NZ_CABPSA010000005.1"/>
</dbReference>
<evidence type="ECO:0000313" key="1">
    <source>
        <dbReference type="EMBL" id="VVE24233.1"/>
    </source>
</evidence>
<dbReference type="EMBL" id="CABPSA010000005">
    <property type="protein sequence ID" value="VVE24233.1"/>
    <property type="molecule type" value="Genomic_DNA"/>
</dbReference>
<dbReference type="AlphaFoldDB" id="A0A5E4WJC1"/>
<dbReference type="OrthoDB" id="9128857at2"/>
<dbReference type="Proteomes" id="UP000343335">
    <property type="component" value="Unassembled WGS sequence"/>
</dbReference>
<sequence length="172" mass="18723">MAKTKKAAEKVSEATGFSKAANDADVTHHPGKNALEGKYRDLVSLYPQCKHTGSVDLDAHFRAAEPNAPRWDYGLGIGTGGQEYVFWLEPHPASSTSEVASMVRKAKWLQAKLAEPSFSGLKAMTRMTAVGGYKPLQWVFTGDLRVVPGSKEARALAQAGIDFPTRHTKLPR</sequence>
<evidence type="ECO:0000313" key="2">
    <source>
        <dbReference type="Proteomes" id="UP000343335"/>
    </source>
</evidence>